<sequence length="376" mass="42431">MNIDLIDKFCLISGAKSPLKMNDLQDSLDTIFYSEKAYGRLNKYLSKNPPSRIFILVDTNTNEHCLTYFLSRLEDPSDIEVIEIDAGEEYKTLETCDGVWNAMSELDGDRKSLMINLGGGVVTDLGGFVASTFKRGIPFINIPTTLLAMVDASVGGKTGVDLGNLKNQVGVIVQPEMVLIDTNYLSTLPQPQMRSGLAEILKHGLIADEKYWKKLRAMNELKYSDLDDIIEKSVKIKANIVDRDPYERDERKTLNFGHTLGHAIESFCLSNPDRKILLHGEAIAIGMILEAYISAEEKDFPKEKLEDLNNFIKDIYGVDSFSSKEIKQIQKLLKYDKKNEYGRINFVLLEDIGLPVIDCEVDPDLIEKSFDYYLNS</sequence>
<evidence type="ECO:0000313" key="14">
    <source>
        <dbReference type="EMBL" id="APU69906.1"/>
    </source>
</evidence>
<dbReference type="InterPro" id="IPR016037">
    <property type="entry name" value="DHQ_synth_AroB"/>
</dbReference>
<proteinExistence type="predicted"/>
<dbReference type="KEGG" id="gfl:GRFL_3182"/>
<dbReference type="GO" id="GO:0003856">
    <property type="term" value="F:3-dehydroquinate synthase activity"/>
    <property type="evidence" value="ECO:0007669"/>
    <property type="project" value="UniProtKB-UniRule"/>
</dbReference>
<dbReference type="CDD" id="cd08195">
    <property type="entry name" value="DHQS"/>
    <property type="match status" value="1"/>
</dbReference>
<keyword evidence="5" id="KW-0479">Metal-binding</keyword>
<dbReference type="GO" id="GO:0009423">
    <property type="term" value="P:chorismate biosynthetic process"/>
    <property type="evidence" value="ECO:0007669"/>
    <property type="project" value="UniProtKB-UniRule"/>
</dbReference>
<protein>
    <recommendedName>
        <fullName evidence="11">3-dehydroquinate synthase</fullName>
        <ecNumber evidence="11">4.2.3.4</ecNumber>
    </recommendedName>
</protein>
<dbReference type="Pfam" id="PF01761">
    <property type="entry name" value="DHQ_synthase"/>
    <property type="match status" value="1"/>
</dbReference>
<comment type="cofactor">
    <cofactor evidence="1">
        <name>NAD(+)</name>
        <dbReference type="ChEBI" id="CHEBI:57540"/>
    </cofactor>
</comment>
<evidence type="ECO:0000256" key="10">
    <source>
        <dbReference type="ARBA" id="ARBA00023285"/>
    </source>
</evidence>
<keyword evidence="9 14" id="KW-0456">Lyase</keyword>
<dbReference type="FunFam" id="3.40.50.1970:FF:000007">
    <property type="entry name" value="Pentafunctional AROM polypeptide"/>
    <property type="match status" value="1"/>
</dbReference>
<dbReference type="InterPro" id="IPR056179">
    <property type="entry name" value="DHQS_C"/>
</dbReference>
<accession>A0A1L7I8I9</accession>
<comment type="cofactor">
    <cofactor evidence="3">
        <name>Zn(2+)</name>
        <dbReference type="ChEBI" id="CHEBI:29105"/>
    </cofactor>
</comment>
<dbReference type="InterPro" id="IPR030963">
    <property type="entry name" value="DHQ_synth_fam"/>
</dbReference>
<dbReference type="PANTHER" id="PTHR43622">
    <property type="entry name" value="3-DEHYDROQUINATE SYNTHASE"/>
    <property type="match status" value="1"/>
</dbReference>
<dbReference type="PIRSF" id="PIRSF001455">
    <property type="entry name" value="DHQ_synth"/>
    <property type="match status" value="1"/>
</dbReference>
<keyword evidence="6" id="KW-0547">Nucleotide-binding</keyword>
<dbReference type="Gene3D" id="1.20.1090.10">
    <property type="entry name" value="Dehydroquinate synthase-like - alpha domain"/>
    <property type="match status" value="1"/>
</dbReference>
<dbReference type="EC" id="4.2.3.4" evidence="11"/>
<dbReference type="PANTHER" id="PTHR43622:SF1">
    <property type="entry name" value="3-DEHYDROQUINATE SYNTHASE"/>
    <property type="match status" value="1"/>
</dbReference>
<dbReference type="SUPFAM" id="SSF56796">
    <property type="entry name" value="Dehydroquinate synthase-like"/>
    <property type="match status" value="1"/>
</dbReference>
<dbReference type="GO" id="GO:0005737">
    <property type="term" value="C:cytoplasm"/>
    <property type="evidence" value="ECO:0007669"/>
    <property type="project" value="InterPro"/>
</dbReference>
<evidence type="ECO:0000256" key="4">
    <source>
        <dbReference type="ARBA" id="ARBA00003485"/>
    </source>
</evidence>
<dbReference type="InterPro" id="IPR050071">
    <property type="entry name" value="Dehydroquinate_synthase"/>
</dbReference>
<gene>
    <name evidence="14" type="ORF">GRFL_3182</name>
</gene>
<evidence type="ECO:0000259" key="13">
    <source>
        <dbReference type="Pfam" id="PF24621"/>
    </source>
</evidence>
<dbReference type="Pfam" id="PF24621">
    <property type="entry name" value="DHQS_C"/>
    <property type="match status" value="1"/>
</dbReference>
<feature type="domain" description="3-dehydroquinate synthase C-terminal" evidence="13">
    <location>
        <begin position="196"/>
        <end position="339"/>
    </location>
</feature>
<reference evidence="14 15" key="1">
    <citation type="submission" date="2016-07" db="EMBL/GenBank/DDBJ databases">
        <title>Multi-omics approach to identify versatile polysaccharide utilization systems of a marine flavobacterium Gramella flava.</title>
        <authorList>
            <person name="Tang K."/>
        </authorList>
    </citation>
    <scope>NUCLEOTIDE SEQUENCE [LARGE SCALE GENOMIC DNA]</scope>
    <source>
        <strain evidence="14 15">JLT2011</strain>
    </source>
</reference>
<comment type="function">
    <text evidence="4">Catalyzes the conversion of 3-deoxy-D-arabino-heptulosonate 7-phosphate (DAHP) to dehydroquinate (DHQ).</text>
</comment>
<comment type="cofactor">
    <cofactor evidence="2">
        <name>Co(2+)</name>
        <dbReference type="ChEBI" id="CHEBI:48828"/>
    </cofactor>
</comment>
<evidence type="ECO:0000256" key="3">
    <source>
        <dbReference type="ARBA" id="ARBA00001947"/>
    </source>
</evidence>
<dbReference type="InterPro" id="IPR030960">
    <property type="entry name" value="DHQS/DOIS_N"/>
</dbReference>
<keyword evidence="7" id="KW-0862">Zinc</keyword>
<dbReference type="AlphaFoldDB" id="A0A1L7I8I9"/>
<name>A0A1L7I8I9_9FLAO</name>
<keyword evidence="8" id="KW-0520">NAD</keyword>
<evidence type="ECO:0000259" key="12">
    <source>
        <dbReference type="Pfam" id="PF01761"/>
    </source>
</evidence>
<evidence type="ECO:0000256" key="6">
    <source>
        <dbReference type="ARBA" id="ARBA00022741"/>
    </source>
</evidence>
<evidence type="ECO:0000256" key="8">
    <source>
        <dbReference type="ARBA" id="ARBA00023027"/>
    </source>
</evidence>
<evidence type="ECO:0000313" key="15">
    <source>
        <dbReference type="Proteomes" id="UP000186230"/>
    </source>
</evidence>
<dbReference type="GO" id="GO:0046872">
    <property type="term" value="F:metal ion binding"/>
    <property type="evidence" value="ECO:0007669"/>
    <property type="project" value="UniProtKB-KW"/>
</dbReference>
<evidence type="ECO:0000256" key="1">
    <source>
        <dbReference type="ARBA" id="ARBA00001911"/>
    </source>
</evidence>
<dbReference type="Gene3D" id="3.40.50.1970">
    <property type="match status" value="1"/>
</dbReference>
<evidence type="ECO:0000256" key="2">
    <source>
        <dbReference type="ARBA" id="ARBA00001941"/>
    </source>
</evidence>
<keyword evidence="15" id="KW-1185">Reference proteome</keyword>
<dbReference type="GO" id="GO:0009073">
    <property type="term" value="P:aromatic amino acid family biosynthetic process"/>
    <property type="evidence" value="ECO:0007669"/>
    <property type="project" value="InterPro"/>
</dbReference>
<dbReference type="STRING" id="1229726.GRFL_3182"/>
<feature type="domain" description="3-dehydroquinate synthase N-terminal" evidence="12">
    <location>
        <begin position="82"/>
        <end position="194"/>
    </location>
</feature>
<dbReference type="EMBL" id="CP016359">
    <property type="protein sequence ID" value="APU69906.1"/>
    <property type="molecule type" value="Genomic_DNA"/>
</dbReference>
<evidence type="ECO:0000256" key="11">
    <source>
        <dbReference type="NCBIfam" id="TIGR01357"/>
    </source>
</evidence>
<dbReference type="GO" id="GO:0000166">
    <property type="term" value="F:nucleotide binding"/>
    <property type="evidence" value="ECO:0007669"/>
    <property type="project" value="UniProtKB-KW"/>
</dbReference>
<evidence type="ECO:0000256" key="7">
    <source>
        <dbReference type="ARBA" id="ARBA00022833"/>
    </source>
</evidence>
<evidence type="ECO:0000256" key="5">
    <source>
        <dbReference type="ARBA" id="ARBA00022723"/>
    </source>
</evidence>
<dbReference type="NCBIfam" id="TIGR01357">
    <property type="entry name" value="aroB"/>
    <property type="match status" value="1"/>
</dbReference>
<dbReference type="Proteomes" id="UP000186230">
    <property type="component" value="Chromosome"/>
</dbReference>
<keyword evidence="10" id="KW-0170">Cobalt</keyword>
<evidence type="ECO:0000256" key="9">
    <source>
        <dbReference type="ARBA" id="ARBA00023239"/>
    </source>
</evidence>
<organism evidence="14 15">
    <name type="scientific">Christiangramia flava JLT2011</name>
    <dbReference type="NCBI Taxonomy" id="1229726"/>
    <lineage>
        <taxon>Bacteria</taxon>
        <taxon>Pseudomonadati</taxon>
        <taxon>Bacteroidota</taxon>
        <taxon>Flavobacteriia</taxon>
        <taxon>Flavobacteriales</taxon>
        <taxon>Flavobacteriaceae</taxon>
        <taxon>Christiangramia</taxon>
    </lineage>
</organism>